<dbReference type="Ensembl" id="ENSPMET00000021788.1">
    <property type="protein sequence ID" value="ENSPMEP00000013934.1"/>
    <property type="gene ID" value="ENSPMEG00000016354.1"/>
</dbReference>
<dbReference type="PANTHER" id="PTHR32046">
    <property type="entry name" value="G DOMAIN-CONTAINING PROTEIN"/>
    <property type="match status" value="1"/>
</dbReference>
<dbReference type="InterPro" id="IPR030379">
    <property type="entry name" value="G_SEPTIN_dom"/>
</dbReference>
<accession>A0A3B3XG39</accession>
<keyword evidence="5" id="KW-1185">Reference proteome</keyword>
<evidence type="ECO:0000313" key="5">
    <source>
        <dbReference type="Proteomes" id="UP000261480"/>
    </source>
</evidence>
<dbReference type="STRING" id="48701.ENSPMEP00000013934"/>
<comment type="similarity">
    <text evidence="1">Belongs to the TRAFAC class TrmE-Era-EngA-EngB-Septin-like GTPase superfamily. Septin GTPase family.</text>
</comment>
<feature type="domain" description="Septin-type G" evidence="3">
    <location>
        <begin position="46"/>
        <end position="127"/>
    </location>
</feature>
<dbReference type="Gene3D" id="3.40.50.300">
    <property type="entry name" value="P-loop containing nucleotide triphosphate hydrolases"/>
    <property type="match status" value="1"/>
</dbReference>
<dbReference type="Proteomes" id="UP000261480">
    <property type="component" value="Unplaced"/>
</dbReference>
<reference evidence="4" key="2">
    <citation type="submission" date="2025-09" db="UniProtKB">
        <authorList>
            <consortium name="Ensembl"/>
        </authorList>
    </citation>
    <scope>IDENTIFICATION</scope>
</reference>
<evidence type="ECO:0000256" key="1">
    <source>
        <dbReference type="RuleBase" id="RU004560"/>
    </source>
</evidence>
<sequence>LQREVISKSLLIQPGYPAIYQLKLKKEELGPLTKVTFGKKNISKMNKTILLVGETGAGKSTLINTMVNYAMGVKWEDKIWFQIVEEDGRSQSDSQTSDVIVYEIFGFEGKTMPFSLTIIDTPGFGDTRGIEKDAIVSHRLFDLFRLEDGVHEIHAVGLVMKATDNRLSDRLMYIFDSVMSLFGNDMEKNIVALITHSNGRTPKNPLQAIEAANLRCAKNENNQPVYFLFNNQQNEDRTDEAEYCKVADRISEKGMREFTAFVENSSPQKLKITTEVMNERIRLTACIQNLLERIRLTEQKQTEIKQIHEGLKMHEGEMKGKEADIVTIDETYKDKEPIKGGLKWLIFYQGAVTCPVCKENCHKDGCTKTWLPEFCEVMRGGRCTVCSKKCPASVHVKGKWIYVNKTRTVKKTIQQVKLGCENKTKFENQKHLLENNEKEMQQLLEEKFKLVDEAYQHVIRLEQIALKVDSVSINVHLDLLIEKTKEKGDTRKVQKLEEIKRKVDEGTKAALRYKNASQKLNKCTKYA</sequence>
<dbReference type="Pfam" id="PF00735">
    <property type="entry name" value="Septin"/>
    <property type="match status" value="1"/>
</dbReference>
<dbReference type="InterPro" id="IPR025662">
    <property type="entry name" value="Sigma_54_int_dom_ATP-bd_1"/>
</dbReference>
<organism evidence="4 5">
    <name type="scientific">Poecilia mexicana</name>
    <dbReference type="NCBI Taxonomy" id="48701"/>
    <lineage>
        <taxon>Eukaryota</taxon>
        <taxon>Metazoa</taxon>
        <taxon>Chordata</taxon>
        <taxon>Craniata</taxon>
        <taxon>Vertebrata</taxon>
        <taxon>Euteleostomi</taxon>
        <taxon>Actinopterygii</taxon>
        <taxon>Neopterygii</taxon>
        <taxon>Teleostei</taxon>
        <taxon>Neoteleostei</taxon>
        <taxon>Acanthomorphata</taxon>
        <taxon>Ovalentaria</taxon>
        <taxon>Atherinomorphae</taxon>
        <taxon>Cyprinodontiformes</taxon>
        <taxon>Poeciliidae</taxon>
        <taxon>Poeciliinae</taxon>
        <taxon>Poecilia</taxon>
    </lineage>
</organism>
<keyword evidence="2" id="KW-0175">Coiled coil</keyword>
<evidence type="ECO:0000313" key="4">
    <source>
        <dbReference type="Ensembl" id="ENSPMEP00000013934.1"/>
    </source>
</evidence>
<reference evidence="4" key="1">
    <citation type="submission" date="2025-08" db="UniProtKB">
        <authorList>
            <consortium name="Ensembl"/>
        </authorList>
    </citation>
    <scope>IDENTIFICATION</scope>
</reference>
<keyword evidence="1" id="KW-0547">Nucleotide-binding</keyword>
<keyword evidence="1" id="KW-0342">GTP-binding</keyword>
<protein>
    <recommendedName>
        <fullName evidence="3">Septin-type G domain-containing protein</fullName>
    </recommendedName>
</protein>
<evidence type="ECO:0000256" key="2">
    <source>
        <dbReference type="SAM" id="Coils"/>
    </source>
</evidence>
<dbReference type="PANTHER" id="PTHR32046:SF11">
    <property type="entry name" value="IMMUNE-ASSOCIATED NUCLEOTIDE-BINDING PROTEIN 10-LIKE"/>
    <property type="match status" value="1"/>
</dbReference>
<dbReference type="AlphaFoldDB" id="A0A3B3XG39"/>
<evidence type="ECO:0000259" key="3">
    <source>
        <dbReference type="Pfam" id="PF00735"/>
    </source>
</evidence>
<dbReference type="PROSITE" id="PS00675">
    <property type="entry name" value="SIGMA54_INTERACT_1"/>
    <property type="match status" value="1"/>
</dbReference>
<feature type="coiled-coil region" evidence="2">
    <location>
        <begin position="423"/>
        <end position="453"/>
    </location>
</feature>
<dbReference type="SUPFAM" id="SSF52540">
    <property type="entry name" value="P-loop containing nucleoside triphosphate hydrolases"/>
    <property type="match status" value="1"/>
</dbReference>
<name>A0A3B3XG39_9TELE</name>
<dbReference type="InterPro" id="IPR027417">
    <property type="entry name" value="P-loop_NTPase"/>
</dbReference>
<proteinExistence type="inferred from homology"/>
<dbReference type="GO" id="GO:0005525">
    <property type="term" value="F:GTP binding"/>
    <property type="evidence" value="ECO:0007669"/>
    <property type="project" value="UniProtKB-KW"/>
</dbReference>